<accession>A0A922TAC8</accession>
<dbReference type="PANTHER" id="PTHR43328:SF1">
    <property type="entry name" value="N-ACETYLTRANSFERASE DOMAIN-CONTAINING PROTEIN"/>
    <property type="match status" value="1"/>
</dbReference>
<gene>
    <name evidence="2" type="ORF">GV68_11080</name>
</gene>
<dbReference type="PANTHER" id="PTHR43328">
    <property type="entry name" value="ACETYLTRANSFERASE-RELATED"/>
    <property type="match status" value="1"/>
</dbReference>
<dbReference type="OrthoDB" id="9804153at2"/>
<evidence type="ECO:0000313" key="2">
    <source>
        <dbReference type="EMBL" id="KEQ05389.1"/>
    </source>
</evidence>
<dbReference type="Gene3D" id="3.40.630.30">
    <property type="match status" value="1"/>
</dbReference>
<dbReference type="InterPro" id="IPR016181">
    <property type="entry name" value="Acyl_CoA_acyltransferase"/>
</dbReference>
<dbReference type="PROSITE" id="PS51186">
    <property type="entry name" value="GNAT"/>
    <property type="match status" value="1"/>
</dbReference>
<dbReference type="InterPro" id="IPR000182">
    <property type="entry name" value="GNAT_dom"/>
</dbReference>
<feature type="domain" description="N-acetyltransferase" evidence="1">
    <location>
        <begin position="27"/>
        <end position="187"/>
    </location>
</feature>
<protein>
    <submittedName>
        <fullName evidence="2">Acetyltransferase</fullName>
    </submittedName>
</protein>
<dbReference type="EMBL" id="JOKJ01000020">
    <property type="protein sequence ID" value="KEQ05389.1"/>
    <property type="molecule type" value="Genomic_DNA"/>
</dbReference>
<dbReference type="SUPFAM" id="SSF55729">
    <property type="entry name" value="Acyl-CoA N-acyltransferases (Nat)"/>
    <property type="match status" value="1"/>
</dbReference>
<evidence type="ECO:0000313" key="3">
    <source>
        <dbReference type="Proteomes" id="UP000052167"/>
    </source>
</evidence>
<comment type="caution">
    <text evidence="2">The sequence shown here is derived from an EMBL/GenBank/DDBJ whole genome shotgun (WGS) entry which is preliminary data.</text>
</comment>
<organism evidence="2 3">
    <name type="scientific">Pseudorhizobium pelagicum</name>
    <dbReference type="NCBI Taxonomy" id="1509405"/>
    <lineage>
        <taxon>Bacteria</taxon>
        <taxon>Pseudomonadati</taxon>
        <taxon>Pseudomonadota</taxon>
        <taxon>Alphaproteobacteria</taxon>
        <taxon>Hyphomicrobiales</taxon>
        <taxon>Rhizobiaceae</taxon>
        <taxon>Rhizobium/Agrobacterium group</taxon>
        <taxon>Pseudorhizobium</taxon>
    </lineage>
</organism>
<evidence type="ECO:0000259" key="1">
    <source>
        <dbReference type="PROSITE" id="PS51186"/>
    </source>
</evidence>
<dbReference type="Pfam" id="PF13302">
    <property type="entry name" value="Acetyltransf_3"/>
    <property type="match status" value="1"/>
</dbReference>
<dbReference type="RefSeq" id="WP_037162706.1">
    <property type="nucleotide sequence ID" value="NZ_CAJXID010000020.1"/>
</dbReference>
<keyword evidence="3" id="KW-1185">Reference proteome</keyword>
<reference evidence="2 3" key="1">
    <citation type="submission" date="2014-06" db="EMBL/GenBank/DDBJ databases">
        <title>Rhizobium pelagicum/R2-400B4.</title>
        <authorList>
            <person name="Kimes N.E."/>
            <person name="Lopez-Perez M."/>
        </authorList>
    </citation>
    <scope>NUCLEOTIDE SEQUENCE [LARGE SCALE GENOMIC DNA]</scope>
    <source>
        <strain evidence="2 3">R2-400B4</strain>
    </source>
</reference>
<dbReference type="Proteomes" id="UP000052167">
    <property type="component" value="Unassembled WGS sequence"/>
</dbReference>
<proteinExistence type="predicted"/>
<dbReference type="GO" id="GO:0016747">
    <property type="term" value="F:acyltransferase activity, transferring groups other than amino-acyl groups"/>
    <property type="evidence" value="ECO:0007669"/>
    <property type="project" value="InterPro"/>
</dbReference>
<dbReference type="AlphaFoldDB" id="A0A922TAC8"/>
<sequence>MSTLLDARDRAATGTPGPCPVITSRRLVLRPHRLEDADAVAQSLSDYAVAGMLARIPQPYHREDALDWLQLHLSGASTEWALAITTGDDVHIGVVGLEQRGSDWNLGYWLNRFYWGKGIMTEAVGAAVDRFLRRMPGIEIHSGVFVDNPASLRIQQKLGFTITGCGDLFNLSRNAMVPHVETKLRPEDFRRP</sequence>
<name>A0A922TAC8_9HYPH</name>